<dbReference type="KEGG" id="ehx:EMIHUDRAFT_363570"/>
<evidence type="ECO:0000313" key="2">
    <source>
        <dbReference type="EnsemblProtists" id="EOD34135"/>
    </source>
</evidence>
<evidence type="ECO:0008006" key="4">
    <source>
        <dbReference type="Google" id="ProtNLM"/>
    </source>
</evidence>
<accession>A0A0D3KEF0</accession>
<sequence length="265" mass="29622">MSEEATELRLLDVPSELLASILRQAAPATPPLTIHNASVADDRSGSRRPGLTEQHPAYPILLAKVTEVALRSVCTQFRAVLPLSQARLLNVDSHRNAPRRETPHRVRAGTNVWLPEDVVLSDDTPTVLAYEVRADNSQSECIGAFSSSRVRWAGGGAGEDALTWYAAPHRHDFTFRTRMYEFLHHIARHNRVRLPHAQWALVRVELTTTRAAYWVGGQLVAEADLTREGTRRATLGWFGMVTYTSAYSWRNAVILQRPVSGESHM</sequence>
<name>A0A0D3KEF0_EMIH1</name>
<organism evidence="2 3">
    <name type="scientific">Emiliania huxleyi (strain CCMP1516)</name>
    <dbReference type="NCBI Taxonomy" id="280463"/>
    <lineage>
        <taxon>Eukaryota</taxon>
        <taxon>Haptista</taxon>
        <taxon>Haptophyta</taxon>
        <taxon>Prymnesiophyceae</taxon>
        <taxon>Isochrysidales</taxon>
        <taxon>Noelaerhabdaceae</taxon>
        <taxon>Emiliania</taxon>
    </lineage>
</organism>
<dbReference type="AlphaFoldDB" id="A0A0D3KEF0"/>
<reference evidence="3" key="1">
    <citation type="journal article" date="2013" name="Nature">
        <title>Pan genome of the phytoplankton Emiliania underpins its global distribution.</title>
        <authorList>
            <person name="Read B.A."/>
            <person name="Kegel J."/>
            <person name="Klute M.J."/>
            <person name="Kuo A."/>
            <person name="Lefebvre S.C."/>
            <person name="Maumus F."/>
            <person name="Mayer C."/>
            <person name="Miller J."/>
            <person name="Monier A."/>
            <person name="Salamov A."/>
            <person name="Young J."/>
            <person name="Aguilar M."/>
            <person name="Claverie J.M."/>
            <person name="Frickenhaus S."/>
            <person name="Gonzalez K."/>
            <person name="Herman E.K."/>
            <person name="Lin Y.C."/>
            <person name="Napier J."/>
            <person name="Ogata H."/>
            <person name="Sarno A.F."/>
            <person name="Shmutz J."/>
            <person name="Schroeder D."/>
            <person name="de Vargas C."/>
            <person name="Verret F."/>
            <person name="von Dassow P."/>
            <person name="Valentin K."/>
            <person name="Van de Peer Y."/>
            <person name="Wheeler G."/>
            <person name="Dacks J.B."/>
            <person name="Delwiche C.F."/>
            <person name="Dyhrman S.T."/>
            <person name="Glockner G."/>
            <person name="John U."/>
            <person name="Richards T."/>
            <person name="Worden A.Z."/>
            <person name="Zhang X."/>
            <person name="Grigoriev I.V."/>
            <person name="Allen A.E."/>
            <person name="Bidle K."/>
            <person name="Borodovsky M."/>
            <person name="Bowler C."/>
            <person name="Brownlee C."/>
            <person name="Cock J.M."/>
            <person name="Elias M."/>
            <person name="Gladyshev V.N."/>
            <person name="Groth M."/>
            <person name="Guda C."/>
            <person name="Hadaegh A."/>
            <person name="Iglesias-Rodriguez M.D."/>
            <person name="Jenkins J."/>
            <person name="Jones B.M."/>
            <person name="Lawson T."/>
            <person name="Leese F."/>
            <person name="Lindquist E."/>
            <person name="Lobanov A."/>
            <person name="Lomsadze A."/>
            <person name="Malik S.B."/>
            <person name="Marsh M.E."/>
            <person name="Mackinder L."/>
            <person name="Mock T."/>
            <person name="Mueller-Roeber B."/>
            <person name="Pagarete A."/>
            <person name="Parker M."/>
            <person name="Probert I."/>
            <person name="Quesneville H."/>
            <person name="Raines C."/>
            <person name="Rensing S.A."/>
            <person name="Riano-Pachon D.M."/>
            <person name="Richier S."/>
            <person name="Rokitta S."/>
            <person name="Shiraiwa Y."/>
            <person name="Soanes D.M."/>
            <person name="van der Giezen M."/>
            <person name="Wahlund T.M."/>
            <person name="Williams B."/>
            <person name="Wilson W."/>
            <person name="Wolfe G."/>
            <person name="Wurch L.L."/>
        </authorList>
    </citation>
    <scope>NUCLEOTIDE SEQUENCE</scope>
</reference>
<feature type="region of interest" description="Disordered" evidence="1">
    <location>
        <begin position="33"/>
        <end position="53"/>
    </location>
</feature>
<dbReference type="EnsemblProtists" id="EOD34135">
    <property type="protein sequence ID" value="EOD34135"/>
    <property type="gene ID" value="EMIHUDRAFT_363570"/>
</dbReference>
<dbReference type="RefSeq" id="XP_005786564.1">
    <property type="nucleotide sequence ID" value="XM_005786507.1"/>
</dbReference>
<dbReference type="GeneID" id="17279432"/>
<protein>
    <recommendedName>
        <fullName evidence="4">F-box domain-containing protein</fullName>
    </recommendedName>
</protein>
<dbReference type="Proteomes" id="UP000013827">
    <property type="component" value="Unassembled WGS sequence"/>
</dbReference>
<dbReference type="PaxDb" id="2903-EOD34135"/>
<evidence type="ECO:0000256" key="1">
    <source>
        <dbReference type="SAM" id="MobiDB-lite"/>
    </source>
</evidence>
<dbReference type="HOGENOM" id="CLU_1051458_0_0_1"/>
<evidence type="ECO:0000313" key="3">
    <source>
        <dbReference type="Proteomes" id="UP000013827"/>
    </source>
</evidence>
<reference evidence="2" key="2">
    <citation type="submission" date="2024-10" db="UniProtKB">
        <authorList>
            <consortium name="EnsemblProtists"/>
        </authorList>
    </citation>
    <scope>IDENTIFICATION</scope>
</reference>
<keyword evidence="3" id="KW-1185">Reference proteome</keyword>
<proteinExistence type="predicted"/>